<keyword evidence="2" id="KW-1185">Reference proteome</keyword>
<evidence type="ECO:0000313" key="2">
    <source>
        <dbReference type="Proteomes" id="UP000004793"/>
    </source>
</evidence>
<dbReference type="EMBL" id="AP012051">
    <property type="protein sequence ID" value="BAL81455.1"/>
    <property type="molecule type" value="Genomic_DNA"/>
</dbReference>
<name>A0A7U6JGG1_CALEA</name>
<sequence length="174" mass="19455">MVVILVVIVIIGIGFGILPGTFVERSLYNAAIQIQQTLLYAQNKAVTYSTTKDSGKFEVYFFPADNTIYVEKDLNASFDPVTKTMSGAVEKIVLGDGIKIQKIYLATFDNLSNILSPPLAYVKLNFDNFGNPNYYCKETNDNTYGIFISTTNKNKVIRITISKLGNISIEWVKR</sequence>
<dbReference type="RefSeq" id="WP_014453850.1">
    <property type="nucleotide sequence ID" value="NC_017096.1"/>
</dbReference>
<organism evidence="1 2">
    <name type="scientific">Caldisericum exile (strain DSM 21853 / NBRC 104410 / AZM16c01)</name>
    <dbReference type="NCBI Taxonomy" id="511051"/>
    <lineage>
        <taxon>Bacteria</taxon>
        <taxon>Pseudomonadati</taxon>
        <taxon>Caldisericota/Cryosericota group</taxon>
        <taxon>Caldisericota</taxon>
        <taxon>Caldisericia</taxon>
        <taxon>Caldisericales</taxon>
        <taxon>Caldisericaceae</taxon>
        <taxon>Caldisericum</taxon>
    </lineage>
</organism>
<dbReference type="AlphaFoldDB" id="A0A7U6JGG1"/>
<accession>A0A7U6JGG1</accession>
<gene>
    <name evidence="1" type="ordered locus">CSE_13290</name>
</gene>
<evidence type="ECO:0008006" key="3">
    <source>
        <dbReference type="Google" id="ProtNLM"/>
    </source>
</evidence>
<protein>
    <recommendedName>
        <fullName evidence="3">General secretion pathway GspH domain-containing protein</fullName>
    </recommendedName>
</protein>
<evidence type="ECO:0000313" key="1">
    <source>
        <dbReference type="EMBL" id="BAL81455.1"/>
    </source>
</evidence>
<dbReference type="Proteomes" id="UP000004793">
    <property type="component" value="Chromosome"/>
</dbReference>
<reference evidence="1 2" key="1">
    <citation type="submission" date="2011-01" db="EMBL/GenBank/DDBJ databases">
        <title>Whole genome sequence of Caldisericum exile AZM16c01.</title>
        <authorList>
            <person name="Narita-Yamada S."/>
            <person name="Kawakoshi A."/>
            <person name="Nakamura S."/>
            <person name="Sasagawa M."/>
            <person name="Fukada J."/>
            <person name="Sekine M."/>
            <person name="Kato Y."/>
            <person name="Fukai R."/>
            <person name="Sasaki K."/>
            <person name="Hanamaki A."/>
            <person name="Narita H."/>
            <person name="Konno Y."/>
            <person name="Mori K."/>
            <person name="Yamazaki S."/>
            <person name="Suzuki K."/>
            <person name="Fujita N."/>
        </authorList>
    </citation>
    <scope>NUCLEOTIDE SEQUENCE [LARGE SCALE GENOMIC DNA]</scope>
    <source>
        <strain evidence="2">DSM 21853 / NBRC 104410 / AZM16c01</strain>
    </source>
</reference>
<dbReference type="KEGG" id="cex:CSE_13290"/>
<proteinExistence type="predicted"/>